<evidence type="ECO:0008006" key="4">
    <source>
        <dbReference type="Google" id="ProtNLM"/>
    </source>
</evidence>
<dbReference type="OrthoDB" id="10051381at2759"/>
<dbReference type="Proteomes" id="UP000299102">
    <property type="component" value="Unassembled WGS sequence"/>
</dbReference>
<keyword evidence="3" id="KW-1185">Reference proteome</keyword>
<dbReference type="STRING" id="151549.A0A4C1ZTH8"/>
<dbReference type="EMBL" id="BGZK01002046">
    <property type="protein sequence ID" value="GBP89945.1"/>
    <property type="molecule type" value="Genomic_DNA"/>
</dbReference>
<evidence type="ECO:0000256" key="1">
    <source>
        <dbReference type="SAM" id="MobiDB-lite"/>
    </source>
</evidence>
<protein>
    <recommendedName>
        <fullName evidence="4">Helitron helicase-like domain-containing protein</fullName>
    </recommendedName>
</protein>
<dbReference type="PANTHER" id="PTHR45786">
    <property type="entry name" value="DNA BINDING PROTEIN-LIKE"/>
    <property type="match status" value="1"/>
</dbReference>
<organism evidence="2 3">
    <name type="scientific">Eumeta variegata</name>
    <name type="common">Bagworm moth</name>
    <name type="synonym">Eumeta japonica</name>
    <dbReference type="NCBI Taxonomy" id="151549"/>
    <lineage>
        <taxon>Eukaryota</taxon>
        <taxon>Metazoa</taxon>
        <taxon>Ecdysozoa</taxon>
        <taxon>Arthropoda</taxon>
        <taxon>Hexapoda</taxon>
        <taxon>Insecta</taxon>
        <taxon>Pterygota</taxon>
        <taxon>Neoptera</taxon>
        <taxon>Endopterygota</taxon>
        <taxon>Lepidoptera</taxon>
        <taxon>Glossata</taxon>
        <taxon>Ditrysia</taxon>
        <taxon>Tineoidea</taxon>
        <taxon>Psychidae</taxon>
        <taxon>Oiketicinae</taxon>
        <taxon>Eumeta</taxon>
    </lineage>
</organism>
<feature type="region of interest" description="Disordered" evidence="1">
    <location>
        <begin position="1"/>
        <end position="35"/>
    </location>
</feature>
<name>A0A4C1ZTH8_EUMVA</name>
<evidence type="ECO:0000313" key="3">
    <source>
        <dbReference type="Proteomes" id="UP000299102"/>
    </source>
</evidence>
<reference evidence="2 3" key="1">
    <citation type="journal article" date="2019" name="Commun. Biol.">
        <title>The bagworm genome reveals a unique fibroin gene that provides high tensile strength.</title>
        <authorList>
            <person name="Kono N."/>
            <person name="Nakamura H."/>
            <person name="Ohtoshi R."/>
            <person name="Tomita M."/>
            <person name="Numata K."/>
            <person name="Arakawa K."/>
        </authorList>
    </citation>
    <scope>NUCLEOTIDE SEQUENCE [LARGE SCALE GENOMIC DNA]</scope>
</reference>
<evidence type="ECO:0000313" key="2">
    <source>
        <dbReference type="EMBL" id="GBP89945.1"/>
    </source>
</evidence>
<feature type="region of interest" description="Disordered" evidence="1">
    <location>
        <begin position="377"/>
        <end position="403"/>
    </location>
</feature>
<accession>A0A4C1ZTH8</accession>
<gene>
    <name evidence="2" type="ORF">EVAR_63739_1</name>
</gene>
<dbReference type="PANTHER" id="PTHR45786:SF74">
    <property type="entry name" value="ATP-DEPENDENT DNA HELICASE"/>
    <property type="match status" value="1"/>
</dbReference>
<dbReference type="AlphaFoldDB" id="A0A4C1ZTH8"/>
<sequence>MPRKCKYDLSRGSSRARAAKVARNQESSAHAELRRQQQQSDKVYFIGDEQNEVSRRCQYIEVVERDTVLKIQRMLHSHNLLLNIFKSAIEDWPSDNYKVVIHADRTPRGELERRYNAPMVNEVAVLVTGDPCSTRDIVFWAHDNTLKRVADTHKFYDVLQYSLILKREKYLETSSAIEWQKRGLPHEHILIGLKEKLLPNDIDNIISAEITDPQEDKYLYDTVIKNMIHGPCGTCNPGSPCMKNGKGIKKYPREMIRKTVHSEKGNPFYIRRAPEDDEMLLKIGDSCLDVDEEGYITFSREFCEVVENDVDLIADVFPELQQNLRSDQWEKVSSYLGFQLFPLTFHFNSKGYRVIPVKLSFAILSLGEFCRYSSRRPGVPATADPLSRPSDVEKKEEGPAEGSAGSLTVRLLILWLQQT</sequence>
<proteinExistence type="predicted"/>
<comment type="caution">
    <text evidence="2">The sequence shown here is derived from an EMBL/GenBank/DDBJ whole genome shotgun (WGS) entry which is preliminary data.</text>
</comment>